<keyword evidence="3 4" id="KW-0064">Aspartyl protease</keyword>
<keyword evidence="2 4" id="KW-0645">Protease</keyword>
<keyword evidence="5" id="KW-0472">Membrane</keyword>
<dbReference type="EMBL" id="QLLG01000015">
    <property type="protein sequence ID" value="RMX69739.1"/>
    <property type="molecule type" value="Genomic_DNA"/>
</dbReference>
<dbReference type="VEuPathDB" id="FungiDB:DD237_000556"/>
<dbReference type="InterPro" id="IPR001461">
    <property type="entry name" value="Aspartic_peptidase_A1"/>
</dbReference>
<dbReference type="PANTHER" id="PTHR47966:SF51">
    <property type="entry name" value="BETA-SITE APP-CLEAVING ENZYME, ISOFORM A-RELATED"/>
    <property type="match status" value="1"/>
</dbReference>
<organism evidence="8 9">
    <name type="scientific">Peronospora effusa</name>
    <dbReference type="NCBI Taxonomy" id="542832"/>
    <lineage>
        <taxon>Eukaryota</taxon>
        <taxon>Sar</taxon>
        <taxon>Stramenopiles</taxon>
        <taxon>Oomycota</taxon>
        <taxon>Peronosporomycetes</taxon>
        <taxon>Peronosporales</taxon>
        <taxon>Peronosporaceae</taxon>
        <taxon>Peronospora</taxon>
    </lineage>
</organism>
<proteinExistence type="inferred from homology"/>
<feature type="chain" id="PRO_5018008789" description="Peptidase A1 domain-containing protein" evidence="6">
    <location>
        <begin position="23"/>
        <end position="584"/>
    </location>
</feature>
<evidence type="ECO:0000313" key="8">
    <source>
        <dbReference type="EMBL" id="RMX69739.1"/>
    </source>
</evidence>
<comment type="caution">
    <text evidence="8">The sequence shown here is derived from an EMBL/GenBank/DDBJ whole genome shotgun (WGS) entry which is preliminary data.</text>
</comment>
<accession>A0A3M6VSI5</accession>
<evidence type="ECO:0000259" key="7">
    <source>
        <dbReference type="PROSITE" id="PS51767"/>
    </source>
</evidence>
<evidence type="ECO:0000256" key="2">
    <source>
        <dbReference type="ARBA" id="ARBA00022670"/>
    </source>
</evidence>
<dbReference type="InterPro" id="IPR021109">
    <property type="entry name" value="Peptidase_aspartic_dom_sf"/>
</dbReference>
<reference evidence="8 9" key="1">
    <citation type="submission" date="2018-06" db="EMBL/GenBank/DDBJ databases">
        <title>Comparative genomics of downy mildews reveals potential adaptations to biotrophy.</title>
        <authorList>
            <person name="Fletcher K."/>
            <person name="Klosterman S.J."/>
            <person name="Derevnina L."/>
            <person name="Martin F."/>
            <person name="Koike S."/>
            <person name="Reyes Chin-Wo S."/>
            <person name="Mou B."/>
            <person name="Michelmore R."/>
        </authorList>
    </citation>
    <scope>NUCLEOTIDE SEQUENCE [LARGE SCALE GENOMIC DNA]</scope>
    <source>
        <strain evidence="8 9">R14</strain>
    </source>
</reference>
<keyword evidence="5" id="KW-1133">Transmembrane helix</keyword>
<comment type="similarity">
    <text evidence="1 4">Belongs to the peptidase A1 family.</text>
</comment>
<dbReference type="GO" id="GO:0004190">
    <property type="term" value="F:aspartic-type endopeptidase activity"/>
    <property type="evidence" value="ECO:0007669"/>
    <property type="project" value="UniProtKB-KW"/>
</dbReference>
<evidence type="ECO:0000313" key="9">
    <source>
        <dbReference type="Proteomes" id="UP000282087"/>
    </source>
</evidence>
<feature type="signal peptide" evidence="6">
    <location>
        <begin position="1"/>
        <end position="22"/>
    </location>
</feature>
<dbReference type="SUPFAM" id="SSF50630">
    <property type="entry name" value="Acid proteases"/>
    <property type="match status" value="1"/>
</dbReference>
<dbReference type="PRINTS" id="PR00792">
    <property type="entry name" value="PEPSIN"/>
</dbReference>
<evidence type="ECO:0000256" key="3">
    <source>
        <dbReference type="ARBA" id="ARBA00022750"/>
    </source>
</evidence>
<dbReference type="PANTHER" id="PTHR47966">
    <property type="entry name" value="BETA-SITE APP-CLEAVING ENZYME, ISOFORM A-RELATED"/>
    <property type="match status" value="1"/>
</dbReference>
<dbReference type="PROSITE" id="PS51767">
    <property type="entry name" value="PEPTIDASE_A1"/>
    <property type="match status" value="1"/>
</dbReference>
<dbReference type="InterPro" id="IPR001969">
    <property type="entry name" value="Aspartic_peptidase_AS"/>
</dbReference>
<keyword evidence="4" id="KW-0378">Hydrolase</keyword>
<dbReference type="Pfam" id="PF00026">
    <property type="entry name" value="Asp"/>
    <property type="match status" value="1"/>
</dbReference>
<dbReference type="InterPro" id="IPR033121">
    <property type="entry name" value="PEPTIDASE_A1"/>
</dbReference>
<feature type="domain" description="Peptidase A1" evidence="7">
    <location>
        <begin position="39"/>
        <end position="409"/>
    </location>
</feature>
<keyword evidence="9" id="KW-1185">Reference proteome</keyword>
<dbReference type="PROSITE" id="PS00141">
    <property type="entry name" value="ASP_PROTEASE"/>
    <property type="match status" value="2"/>
</dbReference>
<gene>
    <name evidence="8" type="ORF">DD238_001713</name>
</gene>
<feature type="transmembrane region" description="Helical" evidence="5">
    <location>
        <begin position="465"/>
        <end position="489"/>
    </location>
</feature>
<sequence>MKVVLAASTLLNLLHSWVLVTSNEILQQKLWGLPSGLAYYVQVNIGSPLYSSSSPPSSSANAFNLLLDTGSANTAVATAKCCSLLNEKLYSCADSSTCVDQGTNVNVNYVSGSWTGELVHDVFSGQGLGIVENMPFAEITSEDGFLSSGDFDGIIGLAYSTIASPSSDSRTPYFDHVQSVYGLSNIFSLQMCGALQLMDVSSVLMADSTNLYAGELLLGGMEGPNRERYHKGEIVYTPLVQEKYFNVIVTDIGINGQRLGLDCKMINSPRAIIDSGSSNLIFPSSVYNAVIAELRSQVEEITSDISDFLFNDGTVCCSSECDPTNVNSIIHSLPGLTISLAVDDEKLQQMTVTIPAEYIWRPLVISAGQDELACRVFGISEGAFTLLGNVFMDGLFTVHDRENERVGLAVADNCPNGVTSSKIIKVETVGADKDFCDCVGSTDRKRSLLSSYISFSNKPCFFWQWWMHVIIVTMVVIVLMGVAYCYLWWKRRKLMRQYEAHQSQHQPNVQRNVYSDDHYDLLQTPTQQSSAFFVEASTLPTTKASARNRGIPATSGYRLALSPSFCSNTMGTHAAAVPRRKPSK</sequence>
<dbReference type="Gene3D" id="2.40.70.10">
    <property type="entry name" value="Acid Proteases"/>
    <property type="match status" value="2"/>
</dbReference>
<name>A0A3M6VSI5_9STRA</name>
<keyword evidence="5" id="KW-0812">Transmembrane</keyword>
<protein>
    <recommendedName>
        <fullName evidence="7">Peptidase A1 domain-containing protein</fullName>
    </recommendedName>
</protein>
<dbReference type="STRING" id="542832.A0A3M6VSI5"/>
<evidence type="ECO:0000256" key="6">
    <source>
        <dbReference type="SAM" id="SignalP"/>
    </source>
</evidence>
<evidence type="ECO:0000256" key="1">
    <source>
        <dbReference type="ARBA" id="ARBA00007447"/>
    </source>
</evidence>
<evidence type="ECO:0000256" key="4">
    <source>
        <dbReference type="RuleBase" id="RU000454"/>
    </source>
</evidence>
<dbReference type="AlphaFoldDB" id="A0A3M6VSI5"/>
<dbReference type="Proteomes" id="UP000282087">
    <property type="component" value="Unassembled WGS sequence"/>
</dbReference>
<keyword evidence="6" id="KW-0732">Signal</keyword>
<evidence type="ECO:0000256" key="5">
    <source>
        <dbReference type="SAM" id="Phobius"/>
    </source>
</evidence>
<dbReference type="GO" id="GO:0006508">
    <property type="term" value="P:proteolysis"/>
    <property type="evidence" value="ECO:0007669"/>
    <property type="project" value="UniProtKB-KW"/>
</dbReference>